<keyword evidence="6 9" id="KW-0378">Hydrolase</keyword>
<dbReference type="InterPro" id="IPR006102">
    <property type="entry name" value="Ig-like_GH2"/>
</dbReference>
<dbReference type="InterPro" id="IPR032312">
    <property type="entry name" value="LacZ_4"/>
</dbReference>
<dbReference type="PROSITE" id="PS00719">
    <property type="entry name" value="GLYCOSYL_HYDROL_F2_1"/>
    <property type="match status" value="1"/>
</dbReference>
<dbReference type="Pfam" id="PF02836">
    <property type="entry name" value="Glyco_hydro_2_C"/>
    <property type="match status" value="1"/>
</dbReference>
<feature type="domain" description="Beta galactosidase small chain/" evidence="10">
    <location>
        <begin position="765"/>
        <end position="1050"/>
    </location>
</feature>
<dbReference type="EC" id="3.2.1.23" evidence="4 9"/>
<comment type="catalytic activity">
    <reaction evidence="1 9">
        <text>Hydrolysis of terminal non-reducing beta-D-galactose residues in beta-D-galactosides.</text>
        <dbReference type="EC" id="3.2.1.23"/>
    </reaction>
</comment>
<reference evidence="11 12" key="1">
    <citation type="submission" date="2020-08" db="EMBL/GenBank/DDBJ databases">
        <title>Genomic Encyclopedia of Type Strains, Phase IV (KMG-IV): sequencing the most valuable type-strain genomes for metagenomic binning, comparative biology and taxonomic classification.</title>
        <authorList>
            <person name="Goeker M."/>
        </authorList>
    </citation>
    <scope>NUCLEOTIDE SEQUENCE [LARGE SCALE GENOMIC DNA]</scope>
    <source>
        <strain evidence="11 12">DSM 103725</strain>
    </source>
</reference>
<dbReference type="FunFam" id="3.20.20.80:FF:000018">
    <property type="entry name" value="Beta-galactosidase"/>
    <property type="match status" value="1"/>
</dbReference>
<comment type="caution">
    <text evidence="11">The sequence shown here is derived from an EMBL/GenBank/DDBJ whole genome shotgun (WGS) entry which is preliminary data.</text>
</comment>
<evidence type="ECO:0000256" key="2">
    <source>
        <dbReference type="ARBA" id="ARBA00001959"/>
    </source>
</evidence>
<dbReference type="EMBL" id="JACHGY010000001">
    <property type="protein sequence ID" value="MBB6431269.1"/>
    <property type="molecule type" value="Genomic_DNA"/>
</dbReference>
<dbReference type="SMART" id="SM01038">
    <property type="entry name" value="Bgal_small_N"/>
    <property type="match status" value="1"/>
</dbReference>
<dbReference type="Gene3D" id="2.70.98.10">
    <property type="match status" value="1"/>
</dbReference>
<dbReference type="SUPFAM" id="SSF74650">
    <property type="entry name" value="Galactose mutarotase-like"/>
    <property type="match status" value="1"/>
</dbReference>
<comment type="cofactor">
    <cofactor evidence="2">
        <name>Na(+)</name>
        <dbReference type="ChEBI" id="CHEBI:29101"/>
    </cofactor>
</comment>
<dbReference type="GO" id="GO:0030246">
    <property type="term" value="F:carbohydrate binding"/>
    <property type="evidence" value="ECO:0007669"/>
    <property type="project" value="InterPro"/>
</dbReference>
<dbReference type="SUPFAM" id="SSF51445">
    <property type="entry name" value="(Trans)glycosidases"/>
    <property type="match status" value="1"/>
</dbReference>
<keyword evidence="7 9" id="KW-0326">Glycosidase</keyword>
<protein>
    <recommendedName>
        <fullName evidence="5 9">Beta-galactosidase</fullName>
        <ecNumber evidence="4 9">3.2.1.23</ecNumber>
    </recommendedName>
    <alternativeName>
        <fullName evidence="8 9">Lactase</fullName>
    </alternativeName>
</protein>
<dbReference type="GO" id="GO:0009341">
    <property type="term" value="C:beta-galactosidase complex"/>
    <property type="evidence" value="ECO:0007669"/>
    <property type="project" value="InterPro"/>
</dbReference>
<dbReference type="GO" id="GO:0004565">
    <property type="term" value="F:beta-galactosidase activity"/>
    <property type="evidence" value="ECO:0007669"/>
    <property type="project" value="UniProtKB-EC"/>
</dbReference>
<dbReference type="InterPro" id="IPR036156">
    <property type="entry name" value="Beta-gal/glucu_dom_sf"/>
</dbReference>
<evidence type="ECO:0000256" key="3">
    <source>
        <dbReference type="ARBA" id="ARBA00007401"/>
    </source>
</evidence>
<dbReference type="InterPro" id="IPR023230">
    <property type="entry name" value="Glyco_hydro_2_CS"/>
</dbReference>
<evidence type="ECO:0000313" key="11">
    <source>
        <dbReference type="EMBL" id="MBB6431269.1"/>
    </source>
</evidence>
<dbReference type="SUPFAM" id="SSF49303">
    <property type="entry name" value="beta-Galactosidase/glucuronidase domain"/>
    <property type="match status" value="2"/>
</dbReference>
<dbReference type="Gene3D" id="2.60.120.260">
    <property type="entry name" value="Galactose-binding domain-like"/>
    <property type="match status" value="1"/>
</dbReference>
<dbReference type="GO" id="GO:0005990">
    <property type="term" value="P:lactose catabolic process"/>
    <property type="evidence" value="ECO:0007669"/>
    <property type="project" value="TreeGrafter"/>
</dbReference>
<dbReference type="Pfam" id="PF02837">
    <property type="entry name" value="Glyco_hydro_2_N"/>
    <property type="match status" value="1"/>
</dbReference>
<evidence type="ECO:0000256" key="4">
    <source>
        <dbReference type="ARBA" id="ARBA00012756"/>
    </source>
</evidence>
<dbReference type="InterPro" id="IPR017853">
    <property type="entry name" value="GH"/>
</dbReference>
<dbReference type="InterPro" id="IPR006101">
    <property type="entry name" value="Glyco_hydro_2"/>
</dbReference>
<evidence type="ECO:0000256" key="7">
    <source>
        <dbReference type="ARBA" id="ARBA00023295"/>
    </source>
</evidence>
<accession>A0A7X0H8J8</accession>
<keyword evidence="12" id="KW-1185">Reference proteome</keyword>
<dbReference type="InterPro" id="IPR004199">
    <property type="entry name" value="B-gal_small/dom_5"/>
</dbReference>
<evidence type="ECO:0000256" key="9">
    <source>
        <dbReference type="RuleBase" id="RU361154"/>
    </source>
</evidence>
<dbReference type="PANTHER" id="PTHR46323">
    <property type="entry name" value="BETA-GALACTOSIDASE"/>
    <property type="match status" value="1"/>
</dbReference>
<dbReference type="Gene3D" id="3.20.20.80">
    <property type="entry name" value="Glycosidases"/>
    <property type="match status" value="1"/>
</dbReference>
<dbReference type="InterPro" id="IPR006103">
    <property type="entry name" value="Glyco_hydro_2_cat"/>
</dbReference>
<sequence length="1051" mass="118996">MPDTLFDRFPVFWETPELTHINRLPGRSPLTPYSTLASAKRNDAAKSPWVQSLDGDWKFKMFDRPEVVPAWAVKPGAKDNKWGKIPVPSNWTQHGHGAPQYTNVQMPFENTPPNVPKENLTGVYRRTFKIAPGWDGRRIVLHVGGAESVLCIWINGTFVGMSKDCRLPSEFDVTPFVTKGKNHIAAAVIKWSDASYVEDQDQWWLGGIFREVLLYTQEHAYIEDVFARAHLNTDNTSGQLDVDVKLNFTTMPEKTYHVVGTLADPSGKAIKTIKADHIIDNQYGRHANATAMAASFRKVLPWSAESPSLYTLVVSLHEDDGKGKPKARAIEHVSCKVGFRRVEVRDRKLLINGQAVMIRGVNRHEHDPVTAKALSTESMVRDILLMKQHNFNAVRNAHYPNDRRWYELCDQYGLYVVDEANVEAHANYDSICRDPRWHDAFVDRAMNMVKRTKNHPSIILWSLGNESGYGENHDAMATWIRAYDPTRPLHYEGAVRNTWKQIDTAMEPIGRHVTDIICPMYPDIEELIRWSTLDRDDRPYIPCEYQHAMGNSNGCLQDYWDTFEKYDGLQGGFIWEWIDHGIKQTTADGQEFYAYGGDFGEKIHDSEFVCDGLIGADREPHPAMADCHKVQQPVGFALTNAKRGRLNITNKNYFTDLSWLSFRWVIEVEGKRVATGTMKPAKILPQKRAAVTLDYDLSELPEGEAFLTVEALSAKKTDWCAKGHRVAWEQFALPAAKSKRVAKPAAPKVKQPVEVSETKRNIRVSCAVNGIELKFNRSKGQLKSLSVNGEALITEGPKLNLWRGVTSNDGVKGKPEQWHSEWKPLGVWCVAHLDKPRLSQTAEPIIELKRGGVVAVTLHHQWVFDGRDDDASVVHQQVWTLRPTGELHVENLFDIDKRLPDVPRVGVIFTAAKGLERLDWFGRGPGESYSDRKTGKAIGKFRSTLKDEYVPYVLPQEHGLKADVRWCALSDDGKRSLRFDADKPMYFSASHYTPIDLTKAYHTYDLKPRADVTVCLDAEHRGLGTRSCGPDTLDKYKVFPGTYRLGCSIEV</sequence>
<gene>
    <name evidence="11" type="ORF">HNQ40_003075</name>
</gene>
<dbReference type="Pfam" id="PF00703">
    <property type="entry name" value="Glyco_hydro_2"/>
    <property type="match status" value="1"/>
</dbReference>
<dbReference type="InterPro" id="IPR050347">
    <property type="entry name" value="Bact_Beta-galactosidase"/>
</dbReference>
<dbReference type="Pfam" id="PF16353">
    <property type="entry name" value="LacZ_4"/>
    <property type="match status" value="1"/>
</dbReference>
<dbReference type="AlphaFoldDB" id="A0A7X0H8J8"/>
<evidence type="ECO:0000256" key="8">
    <source>
        <dbReference type="ARBA" id="ARBA00032230"/>
    </source>
</evidence>
<evidence type="ECO:0000256" key="1">
    <source>
        <dbReference type="ARBA" id="ARBA00001412"/>
    </source>
</evidence>
<dbReference type="InterPro" id="IPR013783">
    <property type="entry name" value="Ig-like_fold"/>
</dbReference>
<dbReference type="InterPro" id="IPR006104">
    <property type="entry name" value="Glyco_hydro_2_N"/>
</dbReference>
<dbReference type="InterPro" id="IPR014718">
    <property type="entry name" value="GH-type_carb-bd"/>
</dbReference>
<dbReference type="InterPro" id="IPR011013">
    <property type="entry name" value="Gal_mutarotase_sf_dom"/>
</dbReference>
<dbReference type="Proteomes" id="UP000541810">
    <property type="component" value="Unassembled WGS sequence"/>
</dbReference>
<evidence type="ECO:0000259" key="10">
    <source>
        <dbReference type="SMART" id="SM01038"/>
    </source>
</evidence>
<evidence type="ECO:0000256" key="6">
    <source>
        <dbReference type="ARBA" id="ARBA00022801"/>
    </source>
</evidence>
<dbReference type="SUPFAM" id="SSF49785">
    <property type="entry name" value="Galactose-binding domain-like"/>
    <property type="match status" value="1"/>
</dbReference>
<dbReference type="RefSeq" id="WP_184678750.1">
    <property type="nucleotide sequence ID" value="NZ_JACHGY010000001.1"/>
</dbReference>
<organism evidence="11 12">
    <name type="scientific">Algisphaera agarilytica</name>
    <dbReference type="NCBI Taxonomy" id="1385975"/>
    <lineage>
        <taxon>Bacteria</taxon>
        <taxon>Pseudomonadati</taxon>
        <taxon>Planctomycetota</taxon>
        <taxon>Phycisphaerae</taxon>
        <taxon>Phycisphaerales</taxon>
        <taxon>Phycisphaeraceae</taxon>
        <taxon>Algisphaera</taxon>
    </lineage>
</organism>
<name>A0A7X0H8J8_9BACT</name>
<dbReference type="InterPro" id="IPR008979">
    <property type="entry name" value="Galactose-bd-like_sf"/>
</dbReference>
<proteinExistence type="inferred from homology"/>
<evidence type="ECO:0000313" key="12">
    <source>
        <dbReference type="Proteomes" id="UP000541810"/>
    </source>
</evidence>
<dbReference type="Gene3D" id="2.60.40.10">
    <property type="entry name" value="Immunoglobulins"/>
    <property type="match status" value="2"/>
</dbReference>
<evidence type="ECO:0000256" key="5">
    <source>
        <dbReference type="ARBA" id="ARBA00013303"/>
    </source>
</evidence>
<dbReference type="PRINTS" id="PR00132">
    <property type="entry name" value="GLHYDRLASE2"/>
</dbReference>
<dbReference type="Pfam" id="PF02929">
    <property type="entry name" value="Bgal_small_N"/>
    <property type="match status" value="1"/>
</dbReference>
<dbReference type="PANTHER" id="PTHR46323:SF2">
    <property type="entry name" value="BETA-GALACTOSIDASE"/>
    <property type="match status" value="1"/>
</dbReference>
<comment type="similarity">
    <text evidence="3 9">Belongs to the glycosyl hydrolase 2 family.</text>
</comment>